<organism evidence="1 2">
    <name type="scientific">Rhizobium loti</name>
    <name type="common">Mesorhizobium loti</name>
    <dbReference type="NCBI Taxonomy" id="381"/>
    <lineage>
        <taxon>Bacteria</taxon>
        <taxon>Pseudomonadati</taxon>
        <taxon>Pseudomonadota</taxon>
        <taxon>Alphaproteobacteria</taxon>
        <taxon>Hyphomicrobiales</taxon>
        <taxon>Phyllobacteriaceae</taxon>
        <taxon>Mesorhizobium</taxon>
    </lineage>
</organism>
<proteinExistence type="predicted"/>
<dbReference type="Proteomes" id="UP000093737">
    <property type="component" value="Unassembled WGS sequence"/>
</dbReference>
<dbReference type="RefSeq" id="WP_056576444.1">
    <property type="nucleotide sequence ID" value="NZ_CP033334.1"/>
</dbReference>
<dbReference type="AlphaFoldDB" id="A0A6M7TV93"/>
<dbReference type="Gene3D" id="2.30.110.10">
    <property type="entry name" value="Electron Transport, Fmn-binding Protein, Chain A"/>
    <property type="match status" value="1"/>
</dbReference>
<gene>
    <name evidence="1" type="ORF">A8145_16225</name>
</gene>
<evidence type="ECO:0000313" key="1">
    <source>
        <dbReference type="EMBL" id="OBQ66320.1"/>
    </source>
</evidence>
<dbReference type="SUPFAM" id="SSF50475">
    <property type="entry name" value="FMN-binding split barrel"/>
    <property type="match status" value="1"/>
</dbReference>
<dbReference type="EMBL" id="LYTK01000012">
    <property type="protein sequence ID" value="OBQ66320.1"/>
    <property type="molecule type" value="Genomic_DNA"/>
</dbReference>
<reference evidence="1 2" key="1">
    <citation type="submission" date="2016-05" db="EMBL/GenBank/DDBJ databases">
        <authorList>
            <person name="Ramsay J.P."/>
        </authorList>
    </citation>
    <scope>NUCLEOTIDE SEQUENCE [LARGE SCALE GENOMIC DNA]</scope>
    <source>
        <strain evidence="1 2">NZP2042</strain>
    </source>
</reference>
<name>A0A6M7TV93_RHILI</name>
<protein>
    <submittedName>
        <fullName evidence="1">Uncharacterized protein</fullName>
    </submittedName>
</protein>
<evidence type="ECO:0000313" key="2">
    <source>
        <dbReference type="Proteomes" id="UP000093737"/>
    </source>
</evidence>
<accession>A0A6M7TV93</accession>
<comment type="caution">
    <text evidence="1">The sequence shown here is derived from an EMBL/GenBank/DDBJ whole genome shotgun (WGS) entry which is preliminary data.</text>
</comment>
<dbReference type="InterPro" id="IPR012349">
    <property type="entry name" value="Split_barrel_FMN-bd"/>
</dbReference>
<sequence>MISKEIDDLLAGPVMILISTRNAAFRPAIGRGTGAAHVASLGCIDVLVSRAQWPEVVENAALDAPVAVTMVRPHDYRAVQIKGRILAVSPADDADRAKAQNYISEMLVVMEALGVTRHQLSHTLVDSDLLRIRFRPTDVFSQSPGPGAGERLRTHSP</sequence>